<dbReference type="PROSITE" id="PS00122">
    <property type="entry name" value="CARBOXYLESTERASE_B_1"/>
    <property type="match status" value="1"/>
</dbReference>
<feature type="signal peptide" evidence="3">
    <location>
        <begin position="1"/>
        <end position="25"/>
    </location>
</feature>
<dbReference type="STRING" id="1441469.A0A1Q5Q6N2"/>
<keyword evidence="3" id="KW-0732">Signal</keyword>
<gene>
    <name evidence="5" type="ORF">UA08_09255</name>
</gene>
<dbReference type="PROSITE" id="PS00941">
    <property type="entry name" value="CARBOXYLESTERASE_B_2"/>
    <property type="match status" value="1"/>
</dbReference>
<dbReference type="EMBL" id="LFMY01000020">
    <property type="protein sequence ID" value="OKL55508.1"/>
    <property type="molecule type" value="Genomic_DNA"/>
</dbReference>
<dbReference type="PANTHER" id="PTHR11559">
    <property type="entry name" value="CARBOXYLESTERASE"/>
    <property type="match status" value="1"/>
</dbReference>
<evidence type="ECO:0000313" key="6">
    <source>
        <dbReference type="Proteomes" id="UP000214365"/>
    </source>
</evidence>
<dbReference type="SUPFAM" id="SSF53474">
    <property type="entry name" value="alpha/beta-Hydrolases"/>
    <property type="match status" value="1"/>
</dbReference>
<evidence type="ECO:0000259" key="4">
    <source>
        <dbReference type="Pfam" id="PF00135"/>
    </source>
</evidence>
<dbReference type="GO" id="GO:0016787">
    <property type="term" value="F:hydrolase activity"/>
    <property type="evidence" value="ECO:0007669"/>
    <property type="project" value="UniProtKB-KW"/>
</dbReference>
<comment type="similarity">
    <text evidence="1 3">Belongs to the type-B carboxylesterase/lipase family.</text>
</comment>
<accession>A0A1Q5Q6N2</accession>
<dbReference type="RefSeq" id="XP_020115629.1">
    <property type="nucleotide sequence ID" value="XM_020264243.1"/>
</dbReference>
<comment type="caution">
    <text evidence="5">The sequence shown here is derived from an EMBL/GenBank/DDBJ whole genome shotgun (WGS) entry which is preliminary data.</text>
</comment>
<feature type="chain" id="PRO_5011834292" description="Carboxylic ester hydrolase" evidence="3">
    <location>
        <begin position="26"/>
        <end position="520"/>
    </location>
</feature>
<evidence type="ECO:0000256" key="3">
    <source>
        <dbReference type="RuleBase" id="RU361235"/>
    </source>
</evidence>
<protein>
    <recommendedName>
        <fullName evidence="3">Carboxylic ester hydrolase</fullName>
        <ecNumber evidence="3">3.1.1.-</ecNumber>
    </recommendedName>
</protein>
<dbReference type="AlphaFoldDB" id="A0A1Q5Q6N2"/>
<dbReference type="InterPro" id="IPR019826">
    <property type="entry name" value="Carboxylesterase_B_AS"/>
</dbReference>
<keyword evidence="6" id="KW-1185">Reference proteome</keyword>
<name>A0A1Q5Q6N2_TALAT</name>
<dbReference type="OrthoDB" id="408631at2759"/>
<proteinExistence type="inferred from homology"/>
<dbReference type="Gene3D" id="3.40.50.1820">
    <property type="entry name" value="alpha/beta hydrolase"/>
    <property type="match status" value="1"/>
</dbReference>
<dbReference type="Pfam" id="PF00135">
    <property type="entry name" value="COesterase"/>
    <property type="match status" value="1"/>
</dbReference>
<dbReference type="Proteomes" id="UP000214365">
    <property type="component" value="Unassembled WGS sequence"/>
</dbReference>
<organism evidence="5 6">
    <name type="scientific">Talaromyces atroroseus</name>
    <dbReference type="NCBI Taxonomy" id="1441469"/>
    <lineage>
        <taxon>Eukaryota</taxon>
        <taxon>Fungi</taxon>
        <taxon>Dikarya</taxon>
        <taxon>Ascomycota</taxon>
        <taxon>Pezizomycotina</taxon>
        <taxon>Eurotiomycetes</taxon>
        <taxon>Eurotiomycetidae</taxon>
        <taxon>Eurotiales</taxon>
        <taxon>Trichocomaceae</taxon>
        <taxon>Talaromyces</taxon>
        <taxon>Talaromyces sect. Trachyspermi</taxon>
    </lineage>
</organism>
<keyword evidence="2 3" id="KW-0378">Hydrolase</keyword>
<dbReference type="InterPro" id="IPR019819">
    <property type="entry name" value="Carboxylesterase_B_CS"/>
</dbReference>
<evidence type="ECO:0000256" key="2">
    <source>
        <dbReference type="ARBA" id="ARBA00022801"/>
    </source>
</evidence>
<feature type="domain" description="Carboxylesterase type B" evidence="4">
    <location>
        <begin position="27"/>
        <end position="471"/>
    </location>
</feature>
<dbReference type="InterPro" id="IPR002018">
    <property type="entry name" value="CarbesteraseB"/>
</dbReference>
<sequence>MATSLIAFLLALFTLWPSSIFLGQATRYAEAPRFKHPTVPGRNRSTVQNARDVICPQAMPGWLLYGTVVPVTKENLPPVNPRTSEDCLFLDVLLPQRVWKERARATRRAPVLVWIHGGGYTLGWKDASGRGNGLVARSEWHNQEGVILVSINYRLDLFGWMNGEEVTSNIGLLDQRLALEWVQNYIHLFGGDADNVTIIGESAGGGSVEAHLTAYGGRIDGKSLFKGAIAQSPFLVPELPYANSYVSSVAKYGSVSSIADLQSMSTTDLQTLNALVVGNTPVFGTFTFGITVDGDYVPDLPSKLSQRGRFDKTVHVMTGHKGDEGSRFVPSTIVTNDSSYREFLQSVFPSLTDSPAELSFITQTLYPPIFNGGQGYTTQIDRNNITIADAVQVCNTRYMNQAAFLPATYAYHFSVPPAVHGADLSYTFYDFESAVDGVNATVAMILQHYITQFAATGTPNAHGLPYFPPATEGLRVQNLGSDYVGPMQDESGVRDLPERCHYWQQAPYLSGDEEIYRSRL</sequence>
<dbReference type="InterPro" id="IPR029058">
    <property type="entry name" value="AB_hydrolase_fold"/>
</dbReference>
<dbReference type="GeneID" id="31009011"/>
<evidence type="ECO:0000256" key="1">
    <source>
        <dbReference type="ARBA" id="ARBA00005964"/>
    </source>
</evidence>
<dbReference type="EC" id="3.1.1.-" evidence="3"/>
<reference evidence="5 6" key="1">
    <citation type="submission" date="2015-06" db="EMBL/GenBank/DDBJ databases">
        <title>Talaromyces atroroseus IBT 11181 draft genome.</title>
        <authorList>
            <person name="Rasmussen K.B."/>
            <person name="Rasmussen S."/>
            <person name="Petersen B."/>
            <person name="Sicheritz-Ponten T."/>
            <person name="Mortensen U.H."/>
            <person name="Thrane U."/>
        </authorList>
    </citation>
    <scope>NUCLEOTIDE SEQUENCE [LARGE SCALE GENOMIC DNA]</scope>
    <source>
        <strain evidence="5 6">IBT 11181</strain>
    </source>
</reference>
<evidence type="ECO:0000313" key="5">
    <source>
        <dbReference type="EMBL" id="OKL55508.1"/>
    </source>
</evidence>
<dbReference type="InterPro" id="IPR050309">
    <property type="entry name" value="Type-B_Carboxylest/Lipase"/>
</dbReference>